<dbReference type="Proteomes" id="UP000288805">
    <property type="component" value="Unassembled WGS sequence"/>
</dbReference>
<organism evidence="2 3">
    <name type="scientific">Vitis vinifera</name>
    <name type="common">Grape</name>
    <dbReference type="NCBI Taxonomy" id="29760"/>
    <lineage>
        <taxon>Eukaryota</taxon>
        <taxon>Viridiplantae</taxon>
        <taxon>Streptophyta</taxon>
        <taxon>Embryophyta</taxon>
        <taxon>Tracheophyta</taxon>
        <taxon>Spermatophyta</taxon>
        <taxon>Magnoliopsida</taxon>
        <taxon>eudicotyledons</taxon>
        <taxon>Gunneridae</taxon>
        <taxon>Pentapetalae</taxon>
        <taxon>rosids</taxon>
        <taxon>Vitales</taxon>
        <taxon>Vitaceae</taxon>
        <taxon>Viteae</taxon>
        <taxon>Vitis</taxon>
    </lineage>
</organism>
<gene>
    <name evidence="2" type="ORF">CK203_090507</name>
</gene>
<evidence type="ECO:0000313" key="3">
    <source>
        <dbReference type="Proteomes" id="UP000288805"/>
    </source>
</evidence>
<dbReference type="EMBL" id="QGNW01002620">
    <property type="protein sequence ID" value="RVW14416.1"/>
    <property type="molecule type" value="Genomic_DNA"/>
</dbReference>
<evidence type="ECO:0000313" key="2">
    <source>
        <dbReference type="EMBL" id="RVW14416.1"/>
    </source>
</evidence>
<sequence>MVSQPHPAKSRVKMEGSKGIMGKPTCPLFNQLKKNPWNKDQDLRKMIGLAKHQNRLCYFETSSEENSIKEDKDQDSYLISPVLTNPPTVSGPVFDPVSVPHFYEPESSLLKLTHGNQMTSKVT</sequence>
<reference evidence="2 3" key="1">
    <citation type="journal article" date="2018" name="PLoS Genet.">
        <title>Population sequencing reveals clonal diversity and ancestral inbreeding in the grapevine cultivar Chardonnay.</title>
        <authorList>
            <person name="Roach M.J."/>
            <person name="Johnson D.L."/>
            <person name="Bohlmann J."/>
            <person name="van Vuuren H.J."/>
            <person name="Jones S.J."/>
            <person name="Pretorius I.S."/>
            <person name="Schmidt S.A."/>
            <person name="Borneman A.R."/>
        </authorList>
    </citation>
    <scope>NUCLEOTIDE SEQUENCE [LARGE SCALE GENOMIC DNA]</scope>
    <source>
        <strain evidence="3">cv. Chardonnay</strain>
        <tissue evidence="2">Leaf</tissue>
    </source>
</reference>
<protein>
    <submittedName>
        <fullName evidence="2">Uncharacterized protein</fullName>
    </submittedName>
</protein>
<comment type="caution">
    <text evidence="2">The sequence shown here is derived from an EMBL/GenBank/DDBJ whole genome shotgun (WGS) entry which is preliminary data.</text>
</comment>
<name>A0A438BTX2_VITVI</name>
<proteinExistence type="predicted"/>
<dbReference type="AlphaFoldDB" id="A0A438BTX2"/>
<accession>A0A438BTX2</accession>
<feature type="region of interest" description="Disordered" evidence="1">
    <location>
        <begin position="1"/>
        <end position="25"/>
    </location>
</feature>
<evidence type="ECO:0000256" key="1">
    <source>
        <dbReference type="SAM" id="MobiDB-lite"/>
    </source>
</evidence>